<evidence type="ECO:0000256" key="1">
    <source>
        <dbReference type="ARBA" id="ARBA00004123"/>
    </source>
</evidence>
<dbReference type="InterPro" id="IPR038881">
    <property type="entry name" value="Yae1-like"/>
</dbReference>
<evidence type="ECO:0000256" key="8">
    <source>
        <dbReference type="SAM" id="MobiDB-lite"/>
    </source>
</evidence>
<proteinExistence type="inferred from homology"/>
<sequence length="232" mass="25315">MMDNDDDSPWMQDDDMDVHHPPGASTSAPSAHASRHEDRIAQQEYNKMAARYHDEGYRAGITSGKESRLQQGFDEGYSLSAPLARQLGHLRGIATTLLAILTTTSGAKYSSPVLNHFTSAEEKERAVTALRDVVSCLGALSQEDVVPVDQEAEEHRKEHDGDAGENLKTIERNQINQLDAMMQGLGAAQESVPRSKPGLEECKQRLQIVLDACGMGSIPLHFSEGSVDGMTQ</sequence>
<feature type="domain" description="Essential protein Yae1 N-terminal" evidence="9">
    <location>
        <begin position="56"/>
        <end position="94"/>
    </location>
</feature>
<evidence type="ECO:0000259" key="9">
    <source>
        <dbReference type="Pfam" id="PF09811"/>
    </source>
</evidence>
<dbReference type="GO" id="GO:0005737">
    <property type="term" value="C:cytoplasm"/>
    <property type="evidence" value="ECO:0007669"/>
    <property type="project" value="UniProtKB-SubCell"/>
</dbReference>
<keyword evidence="11" id="KW-1185">Reference proteome</keyword>
<evidence type="ECO:0000313" key="11">
    <source>
        <dbReference type="Proteomes" id="UP000249723"/>
    </source>
</evidence>
<evidence type="ECO:0000256" key="3">
    <source>
        <dbReference type="ARBA" id="ARBA00007096"/>
    </source>
</evidence>
<name>A0A2X0LE34_9BASI</name>
<feature type="compositionally biased region" description="Acidic residues" evidence="8">
    <location>
        <begin position="1"/>
        <end position="16"/>
    </location>
</feature>
<feature type="region of interest" description="Disordered" evidence="8">
    <location>
        <begin position="1"/>
        <end position="38"/>
    </location>
</feature>
<dbReference type="AlphaFoldDB" id="A0A2X0LE34"/>
<evidence type="ECO:0000256" key="5">
    <source>
        <dbReference type="ARBA" id="ARBA00018400"/>
    </source>
</evidence>
<dbReference type="PANTHER" id="PTHR18829">
    <property type="entry name" value="PROTEIN YAE1 HOMOLOG"/>
    <property type="match status" value="1"/>
</dbReference>
<accession>A0A2X0LE34</accession>
<comment type="subcellular location">
    <subcellularLocation>
        <location evidence="2">Cytoplasm</location>
    </subcellularLocation>
    <subcellularLocation>
        <location evidence="1">Nucleus</location>
    </subcellularLocation>
</comment>
<keyword evidence="6" id="KW-0963">Cytoplasm</keyword>
<evidence type="ECO:0000256" key="4">
    <source>
        <dbReference type="ARBA" id="ARBA00017286"/>
    </source>
</evidence>
<evidence type="ECO:0000256" key="2">
    <source>
        <dbReference type="ARBA" id="ARBA00004496"/>
    </source>
</evidence>
<dbReference type="Pfam" id="PF09811">
    <property type="entry name" value="Yae1_N"/>
    <property type="match status" value="1"/>
</dbReference>
<keyword evidence="7" id="KW-0539">Nucleus</keyword>
<dbReference type="EMBL" id="FMWP01000127">
    <property type="protein sequence ID" value="SDA03148.1"/>
    <property type="molecule type" value="Genomic_DNA"/>
</dbReference>
<dbReference type="InterPro" id="IPR019191">
    <property type="entry name" value="Essential_protein_Yae1_N"/>
</dbReference>
<protein>
    <recommendedName>
        <fullName evidence="5">Protein YAE1</fullName>
    </recommendedName>
    <alternativeName>
        <fullName evidence="4">Protein yae1</fullName>
    </alternativeName>
</protein>
<evidence type="ECO:0000256" key="7">
    <source>
        <dbReference type="ARBA" id="ARBA00023242"/>
    </source>
</evidence>
<gene>
    <name evidence="10" type="ORF">BZ3500_MVSOF-1268-A1-R1_CHR7-1G09280</name>
</gene>
<dbReference type="STRING" id="289078.A0A2X0LE34"/>
<dbReference type="OrthoDB" id="20086at2759"/>
<comment type="similarity">
    <text evidence="3">Belongs to the YAE1 family.</text>
</comment>
<evidence type="ECO:0000256" key="6">
    <source>
        <dbReference type="ARBA" id="ARBA00022490"/>
    </source>
</evidence>
<dbReference type="GO" id="GO:0005634">
    <property type="term" value="C:nucleus"/>
    <property type="evidence" value="ECO:0007669"/>
    <property type="project" value="UniProtKB-SubCell"/>
</dbReference>
<evidence type="ECO:0000313" key="10">
    <source>
        <dbReference type="EMBL" id="SDA03148.1"/>
    </source>
</evidence>
<organism evidence="10 11">
    <name type="scientific">Microbotryum saponariae</name>
    <dbReference type="NCBI Taxonomy" id="289078"/>
    <lineage>
        <taxon>Eukaryota</taxon>
        <taxon>Fungi</taxon>
        <taxon>Dikarya</taxon>
        <taxon>Basidiomycota</taxon>
        <taxon>Pucciniomycotina</taxon>
        <taxon>Microbotryomycetes</taxon>
        <taxon>Microbotryales</taxon>
        <taxon>Microbotryaceae</taxon>
        <taxon>Microbotryum</taxon>
    </lineage>
</organism>
<dbReference type="PANTHER" id="PTHR18829:SF0">
    <property type="entry name" value="PROTEIN YAE1 HOMOLOG"/>
    <property type="match status" value="1"/>
</dbReference>
<reference evidence="11" key="1">
    <citation type="submission" date="2016-10" db="EMBL/GenBank/DDBJ databases">
        <authorList>
            <person name="Jeantristanb JTB J.-T."/>
            <person name="Ricardo R."/>
        </authorList>
    </citation>
    <scope>NUCLEOTIDE SEQUENCE [LARGE SCALE GENOMIC DNA]</scope>
</reference>
<dbReference type="Proteomes" id="UP000249723">
    <property type="component" value="Unassembled WGS sequence"/>
</dbReference>